<dbReference type="EMBL" id="FOGU01000004">
    <property type="protein sequence ID" value="SER99419.1"/>
    <property type="molecule type" value="Genomic_DNA"/>
</dbReference>
<dbReference type="AlphaFoldDB" id="A0A1H9TQW6"/>
<dbReference type="Gene3D" id="3.90.550.10">
    <property type="entry name" value="Spore Coat Polysaccharide Biosynthesis Protein SpsA, Chain A"/>
    <property type="match status" value="1"/>
</dbReference>
<reference evidence="2 3" key="1">
    <citation type="submission" date="2016-10" db="EMBL/GenBank/DDBJ databases">
        <authorList>
            <person name="de Groot N.N."/>
        </authorList>
    </citation>
    <scope>NUCLEOTIDE SEQUENCE [LARGE SCALE GENOMIC DNA]</scope>
    <source>
        <strain evidence="2 3">DSM 23042</strain>
    </source>
</reference>
<dbReference type="RefSeq" id="WP_092692117.1">
    <property type="nucleotide sequence ID" value="NZ_CBDDGO010000004.1"/>
</dbReference>
<keyword evidence="2" id="KW-0808">Transferase</keyword>
<dbReference type="PANTHER" id="PTHR43685">
    <property type="entry name" value="GLYCOSYLTRANSFERASE"/>
    <property type="match status" value="1"/>
</dbReference>
<dbReference type="InterPro" id="IPR050834">
    <property type="entry name" value="Glycosyltransf_2"/>
</dbReference>
<dbReference type="OrthoDB" id="5291101at2"/>
<evidence type="ECO:0000313" key="2">
    <source>
        <dbReference type="EMBL" id="SER99419.1"/>
    </source>
</evidence>
<dbReference type="CDD" id="cd00761">
    <property type="entry name" value="Glyco_tranf_GTA_type"/>
    <property type="match status" value="1"/>
</dbReference>
<protein>
    <submittedName>
        <fullName evidence="2">Glycosyltransferase, catalytic subunit of cellulose synthase and poly-beta-1,6-N-acetylglucosamine synthase</fullName>
    </submittedName>
</protein>
<sequence>MPRYSIIVPCRNAEDTLPLTLQSLCDQTFTDWEALLVDDGSTDATRLLLDAAATTDPRFRVIAGLGAGPAVARNMAMTVARGEILAFCDADDMWAPEKLARLDVGFADGGIAALYSRIAFFDEGAVRTLSRIPEGPLTVPQLLGENPVCTMSNIAVRTDVFAETGGFDETMVHNEDLEWLIRLVAAGHRTVGVGEVLTFYRTSPTGLSADLASMRRGREAALATARALGYRPARRHEAIHLRYLARRALRVDAPGAEALRFVLAGLRHSPSAYFSCPRRGVLTLAGAIAAPFLPRRLRRFLFAS</sequence>
<dbReference type="Proteomes" id="UP000198885">
    <property type="component" value="Unassembled WGS sequence"/>
</dbReference>
<dbReference type="PANTHER" id="PTHR43685:SF2">
    <property type="entry name" value="GLYCOSYLTRANSFERASE 2-LIKE DOMAIN-CONTAINING PROTEIN"/>
    <property type="match status" value="1"/>
</dbReference>
<accession>A0A1H9TQW6</accession>
<dbReference type="GO" id="GO:0016740">
    <property type="term" value="F:transferase activity"/>
    <property type="evidence" value="ECO:0007669"/>
    <property type="project" value="UniProtKB-KW"/>
</dbReference>
<name>A0A1H9TQW6_9RHOB</name>
<dbReference type="InterPro" id="IPR029044">
    <property type="entry name" value="Nucleotide-diphossugar_trans"/>
</dbReference>
<evidence type="ECO:0000259" key="1">
    <source>
        <dbReference type="Pfam" id="PF00535"/>
    </source>
</evidence>
<gene>
    <name evidence="2" type="ORF">SAMN04490244_104319</name>
</gene>
<dbReference type="SUPFAM" id="SSF53448">
    <property type="entry name" value="Nucleotide-diphospho-sugar transferases"/>
    <property type="match status" value="1"/>
</dbReference>
<dbReference type="Pfam" id="PF00535">
    <property type="entry name" value="Glycos_transf_2"/>
    <property type="match status" value="1"/>
</dbReference>
<dbReference type="InterPro" id="IPR001173">
    <property type="entry name" value="Glyco_trans_2-like"/>
</dbReference>
<proteinExistence type="predicted"/>
<keyword evidence="3" id="KW-1185">Reference proteome</keyword>
<dbReference type="STRING" id="641238.SAMN04490244_104319"/>
<evidence type="ECO:0000313" key="3">
    <source>
        <dbReference type="Proteomes" id="UP000198885"/>
    </source>
</evidence>
<feature type="domain" description="Glycosyltransferase 2-like" evidence="1">
    <location>
        <begin position="5"/>
        <end position="163"/>
    </location>
</feature>
<organism evidence="2 3">
    <name type="scientific">Tranquillimonas rosea</name>
    <dbReference type="NCBI Taxonomy" id="641238"/>
    <lineage>
        <taxon>Bacteria</taxon>
        <taxon>Pseudomonadati</taxon>
        <taxon>Pseudomonadota</taxon>
        <taxon>Alphaproteobacteria</taxon>
        <taxon>Rhodobacterales</taxon>
        <taxon>Roseobacteraceae</taxon>
        <taxon>Tranquillimonas</taxon>
    </lineage>
</organism>